<gene>
    <name evidence="2" type="ORF">MPPM_1264</name>
</gene>
<organism evidence="2 3">
    <name type="scientific">Methylorubrum populi</name>
    <dbReference type="NCBI Taxonomy" id="223967"/>
    <lineage>
        <taxon>Bacteria</taxon>
        <taxon>Pseudomonadati</taxon>
        <taxon>Pseudomonadota</taxon>
        <taxon>Alphaproteobacteria</taxon>
        <taxon>Hyphomicrobiales</taxon>
        <taxon>Methylobacteriaceae</taxon>
        <taxon>Methylorubrum</taxon>
    </lineage>
</organism>
<dbReference type="RefSeq" id="WP_096484302.1">
    <property type="nucleotide sequence ID" value="NZ_AP014809.1"/>
</dbReference>
<evidence type="ECO:0000313" key="2">
    <source>
        <dbReference type="EMBL" id="BAU89869.1"/>
    </source>
</evidence>
<dbReference type="Proteomes" id="UP000218288">
    <property type="component" value="Chromosome"/>
</dbReference>
<proteinExistence type="predicted"/>
<reference evidence="2 3" key="1">
    <citation type="journal article" date="2016" name="Genome Announc.">
        <title>Complete Genome Sequence of Methylobacterium populi P-1M, Isolated from Pink-Pigmented Household Biofilm.</title>
        <authorList>
            <person name="Morohoshi T."/>
            <person name="Ikeda T."/>
        </authorList>
    </citation>
    <scope>NUCLEOTIDE SEQUENCE [LARGE SCALE GENOMIC DNA]</scope>
    <source>
        <strain evidence="2 3">P-1M</strain>
    </source>
</reference>
<sequence length="164" mass="18162">MRWTPAIRFLAVSAPLLLGSPVRAQAPSAEAAPLLTPRPVFVPGLYETESRNSRFQGQGAKGEACLASADYEAFRRETMAQYQSNPRFLDACRLSETRDLPDGFVFAMDCKESKVVLTYHFAKDNVTGTIQTLITRHPELSSEILTLMRRLGDCPGREKPGRGT</sequence>
<name>A0A160PAU1_9HYPH</name>
<evidence type="ECO:0000256" key="1">
    <source>
        <dbReference type="SAM" id="SignalP"/>
    </source>
</evidence>
<feature type="signal peptide" evidence="1">
    <location>
        <begin position="1"/>
        <end position="24"/>
    </location>
</feature>
<dbReference type="AlphaFoldDB" id="A0A160PAU1"/>
<protein>
    <submittedName>
        <fullName evidence="2">Uncharacterized protein</fullName>
    </submittedName>
</protein>
<feature type="chain" id="PRO_5007818313" evidence="1">
    <location>
        <begin position="25"/>
        <end position="164"/>
    </location>
</feature>
<evidence type="ECO:0000313" key="3">
    <source>
        <dbReference type="Proteomes" id="UP000218288"/>
    </source>
</evidence>
<keyword evidence="1" id="KW-0732">Signal</keyword>
<dbReference type="EMBL" id="AP014809">
    <property type="protein sequence ID" value="BAU89869.1"/>
    <property type="molecule type" value="Genomic_DNA"/>
</dbReference>
<accession>A0A160PAU1</accession>